<dbReference type="PANTHER" id="PTHR44835:SF1">
    <property type="entry name" value="PROTEIN O-GLCNAC TRANSFERASE"/>
    <property type="match status" value="1"/>
</dbReference>
<gene>
    <name evidence="10" type="ORF">MC7420_817</name>
</gene>
<evidence type="ECO:0000256" key="4">
    <source>
        <dbReference type="ARBA" id="ARBA00022676"/>
    </source>
</evidence>
<dbReference type="AlphaFoldDB" id="B4VTE9"/>
<dbReference type="eggNOG" id="COG0457">
    <property type="taxonomic scope" value="Bacteria"/>
</dbReference>
<keyword evidence="11" id="KW-1185">Reference proteome</keyword>
<dbReference type="STRING" id="118168.MC7420_817"/>
<evidence type="ECO:0000256" key="1">
    <source>
        <dbReference type="ARBA" id="ARBA00004922"/>
    </source>
</evidence>
<dbReference type="InterPro" id="IPR011990">
    <property type="entry name" value="TPR-like_helical_dom_sf"/>
</dbReference>
<keyword evidence="6" id="KW-0677">Repeat</keyword>
<feature type="domain" description="O-GlcNAc transferase C-terminal" evidence="9">
    <location>
        <begin position="808"/>
        <end position="983"/>
    </location>
</feature>
<comment type="similarity">
    <text evidence="2">Belongs to the glycosyltransferase 41 family. O-GlcNAc transferase subfamily.</text>
</comment>
<feature type="domain" description="O-GlcNAc transferase C-terminal" evidence="9">
    <location>
        <begin position="644"/>
        <end position="792"/>
    </location>
</feature>
<dbReference type="Gene3D" id="1.25.40.10">
    <property type="entry name" value="Tetratricopeptide repeat domain"/>
    <property type="match status" value="3"/>
</dbReference>
<dbReference type="SMART" id="SM00028">
    <property type="entry name" value="TPR"/>
    <property type="match status" value="7"/>
</dbReference>
<evidence type="ECO:0000256" key="5">
    <source>
        <dbReference type="ARBA" id="ARBA00022679"/>
    </source>
</evidence>
<feature type="repeat" description="TPR" evidence="8">
    <location>
        <begin position="392"/>
        <end position="425"/>
    </location>
</feature>
<dbReference type="Pfam" id="PF13181">
    <property type="entry name" value="TPR_8"/>
    <property type="match status" value="1"/>
</dbReference>
<dbReference type="SUPFAM" id="SSF48452">
    <property type="entry name" value="TPR-like"/>
    <property type="match status" value="2"/>
</dbReference>
<name>B4VTE9_9CYAN</name>
<dbReference type="EC" id="2.4.1.255" evidence="3"/>
<dbReference type="PROSITE" id="PS50005">
    <property type="entry name" value="TPR"/>
    <property type="match status" value="5"/>
</dbReference>
<dbReference type="HOGENOM" id="CLU_001721_3_1_3"/>
<dbReference type="Gene3D" id="3.40.50.2000">
    <property type="entry name" value="Glycogen Phosphorylase B"/>
    <property type="match status" value="1"/>
</dbReference>
<organism evidence="10 11">
    <name type="scientific">Coleofasciculus chthonoplastes PCC 7420</name>
    <dbReference type="NCBI Taxonomy" id="118168"/>
    <lineage>
        <taxon>Bacteria</taxon>
        <taxon>Bacillati</taxon>
        <taxon>Cyanobacteriota</taxon>
        <taxon>Cyanophyceae</taxon>
        <taxon>Coleofasciculales</taxon>
        <taxon>Coleofasciculaceae</taxon>
        <taxon>Coleofasciculus</taxon>
    </lineage>
</organism>
<dbReference type="InterPro" id="IPR051939">
    <property type="entry name" value="Glycosyltr_41/O-GlcNAc_trsf"/>
</dbReference>
<evidence type="ECO:0000259" key="9">
    <source>
        <dbReference type="Pfam" id="PF13844"/>
    </source>
</evidence>
<proteinExistence type="inferred from homology"/>
<dbReference type="InterPro" id="IPR019734">
    <property type="entry name" value="TPR_rpt"/>
</dbReference>
<reference evidence="10 11" key="1">
    <citation type="submission" date="2008-07" db="EMBL/GenBank/DDBJ databases">
        <authorList>
            <person name="Tandeau de Marsac N."/>
            <person name="Ferriera S."/>
            <person name="Johnson J."/>
            <person name="Kravitz S."/>
            <person name="Beeson K."/>
            <person name="Sutton G."/>
            <person name="Rogers Y.-H."/>
            <person name="Friedman R."/>
            <person name="Frazier M."/>
            <person name="Venter J.C."/>
        </authorList>
    </citation>
    <scope>NUCLEOTIDE SEQUENCE [LARGE SCALE GENOMIC DNA]</scope>
    <source>
        <strain evidence="10 11">PCC 7420</strain>
    </source>
</reference>
<keyword evidence="7 8" id="KW-0802">TPR repeat</keyword>
<keyword evidence="4" id="KW-0328">Glycosyltransferase</keyword>
<feature type="repeat" description="TPR" evidence="8">
    <location>
        <begin position="289"/>
        <end position="322"/>
    </location>
</feature>
<dbReference type="Pfam" id="PF13844">
    <property type="entry name" value="Glyco_transf_41"/>
    <property type="match status" value="2"/>
</dbReference>
<evidence type="ECO:0000256" key="6">
    <source>
        <dbReference type="ARBA" id="ARBA00022737"/>
    </source>
</evidence>
<feature type="repeat" description="TPR" evidence="8">
    <location>
        <begin position="357"/>
        <end position="390"/>
    </location>
</feature>
<dbReference type="SUPFAM" id="SSF53335">
    <property type="entry name" value="S-adenosyl-L-methionine-dependent methyltransferases"/>
    <property type="match status" value="1"/>
</dbReference>
<dbReference type="Gene3D" id="3.40.50.150">
    <property type="entry name" value="Vaccinia Virus protein VP39"/>
    <property type="match status" value="1"/>
</dbReference>
<dbReference type="GO" id="GO:0097363">
    <property type="term" value="F:protein O-acetylglucosaminyltransferase activity"/>
    <property type="evidence" value="ECO:0007669"/>
    <property type="project" value="UniProtKB-EC"/>
</dbReference>
<dbReference type="InterPro" id="IPR029063">
    <property type="entry name" value="SAM-dependent_MTases_sf"/>
</dbReference>
<dbReference type="SUPFAM" id="SSF53756">
    <property type="entry name" value="UDP-Glycosyltransferase/glycogen phosphorylase"/>
    <property type="match status" value="1"/>
</dbReference>
<evidence type="ECO:0000256" key="7">
    <source>
        <dbReference type="ARBA" id="ARBA00022803"/>
    </source>
</evidence>
<feature type="repeat" description="TPR" evidence="8">
    <location>
        <begin position="323"/>
        <end position="356"/>
    </location>
</feature>
<dbReference type="eggNOG" id="COG3914">
    <property type="taxonomic scope" value="Bacteria"/>
</dbReference>
<feature type="repeat" description="TPR" evidence="8">
    <location>
        <begin position="477"/>
        <end position="510"/>
    </location>
</feature>
<protein>
    <recommendedName>
        <fullName evidence="3">protein O-GlcNAc transferase</fullName>
        <ecNumber evidence="3">2.4.1.255</ecNumber>
    </recommendedName>
</protein>
<evidence type="ECO:0000313" key="11">
    <source>
        <dbReference type="Proteomes" id="UP000003835"/>
    </source>
</evidence>
<evidence type="ECO:0000313" key="10">
    <source>
        <dbReference type="EMBL" id="EDX74943.1"/>
    </source>
</evidence>
<evidence type="ECO:0000256" key="8">
    <source>
        <dbReference type="PROSITE-ProRule" id="PRU00339"/>
    </source>
</evidence>
<comment type="pathway">
    <text evidence="1">Protein modification; protein glycosylation.</text>
</comment>
<dbReference type="PROSITE" id="PS50293">
    <property type="entry name" value="TPR_REGION"/>
    <property type="match status" value="1"/>
</dbReference>
<dbReference type="Proteomes" id="UP000003835">
    <property type="component" value="Unassembled WGS sequence"/>
</dbReference>
<dbReference type="PANTHER" id="PTHR44835">
    <property type="entry name" value="UDP-N-ACETYLGLUCOSAMINE--PEPTIDE N-ACETYLGLUCOSAMINYLTRANSFERASE SPINDLY-RELATED"/>
    <property type="match status" value="1"/>
</dbReference>
<sequence>MQRLPELYKNLGQESVHPKSEQFQSVLNQVEGKTTANIMQLLNFAVECMEPDEVYCEIGCSHGANLLGSLLNHPDQIAYAVDDFSSLDDSEEKLEILSNNLSLFNLDEQVLFCDQNFEEFFFDLKESQSDAKIGVYFYSGNPDYRSQLLGLLLVKPFLANPALIIVNNTNWSSVQQANWDFIATHPDCQLLLNLPTPTENHFTFGNGIQILSYDMTQESHYNWSEYSQKFRNPPLIQAISDLHNDFEFTQKPQAVNTLYKEALYLHHIGDFFPAEKKYKEVLQWHTYHADVLHDLGIVYYNLQQYQNCLSHLLQSLAIDPASGLHHYSLGLVLEKIGNIPQAIEAYQKSIQLNPKLINAYNNLGVILCQTDQFQDAEYVYRQAVTANPSHFGSYINLGNLLLEQHRNIDEAIELYQKALQLKPRDPDVMQNLGIAYDLKHDPAKSAFYFGNYAHIRQNYEAAIEQYEKGLKTQIGKSSIYINLADCYEKLNQEEKAINTYHEGLKHYPKTPRLYFCLIVALQNFGRIHEAITVASQAAQLLPNDLILKIEEQRLLPIIYDTPEEINFYRRRFIQSLEVLIEQTTLDSPEAIEKAKVGIGARTNFYLQYQGKDDLELQKRYGEFVHRVMAANYPEWVKPLPMPSRSQNGKIRIGYISNAMYSHTVSKLLRGWPRNHDQKKFELYGYTNYAKIDAMTQQFAVYSHAFYHIPGDLEELCQQILSDQLHILVFLDIGMHPTITQIAGLRLAPVQCTTWGHPITSGLPTIDYFLSSNLMEPENGENHYSETLIRLPNIGVSYSKPALPKTRKRRSDFKLRSQAVVYLSCQSTFKYLPQYDYIFAAIAQRVPQAQFVFISHSSDSITQQFAQRLKKAFAGFGLDSEDYCVMLPRLNQNDYLSLNLVSDVFLDTLGWSGGNTTLEAIACNLPVVTCPGEFMRGRHSYGILRMLGVTETIANDEAEYIDIAVRLGLDPQWRKSIVAQIVANHDRLYDDKTCVEALEAFYERVVEDYPRKPDFI</sequence>
<evidence type="ECO:0000256" key="3">
    <source>
        <dbReference type="ARBA" id="ARBA00011970"/>
    </source>
</evidence>
<dbReference type="Pfam" id="PF13414">
    <property type="entry name" value="TPR_11"/>
    <property type="match status" value="2"/>
</dbReference>
<accession>B4VTE9</accession>
<dbReference type="EMBL" id="DS989851">
    <property type="protein sequence ID" value="EDX74943.1"/>
    <property type="molecule type" value="Genomic_DNA"/>
</dbReference>
<keyword evidence="5" id="KW-0808">Transferase</keyword>
<dbReference type="Gene3D" id="3.40.50.11380">
    <property type="match status" value="1"/>
</dbReference>
<evidence type="ECO:0000256" key="2">
    <source>
        <dbReference type="ARBA" id="ARBA00005386"/>
    </source>
</evidence>
<dbReference type="InterPro" id="IPR029489">
    <property type="entry name" value="OGT/SEC/SPY_C"/>
</dbReference>